<dbReference type="Pfam" id="PF01212">
    <property type="entry name" value="Beta_elim_lyase"/>
    <property type="match status" value="1"/>
</dbReference>
<name>A0A1G7DT98_9ACTN</name>
<dbReference type="GO" id="GO:0005829">
    <property type="term" value="C:cytosol"/>
    <property type="evidence" value="ECO:0007669"/>
    <property type="project" value="TreeGrafter"/>
</dbReference>
<dbReference type="PIRSF" id="PIRSF017617">
    <property type="entry name" value="Thr_aldolase"/>
    <property type="match status" value="1"/>
</dbReference>
<dbReference type="Proteomes" id="UP000198546">
    <property type="component" value="Chromosome i"/>
</dbReference>
<keyword evidence="3" id="KW-0663">Pyridoxal phosphate</keyword>
<feature type="modified residue" description="N6-(pyridoxal phosphate)lysine" evidence="5">
    <location>
        <position position="206"/>
    </location>
</feature>
<dbReference type="STRING" id="675864.SAMN04489747_3688"/>
<evidence type="ECO:0000313" key="8">
    <source>
        <dbReference type="Proteomes" id="UP000198546"/>
    </source>
</evidence>
<dbReference type="InterPro" id="IPR023603">
    <property type="entry name" value="Low_specificity_L-TA-like"/>
</dbReference>
<evidence type="ECO:0000259" key="6">
    <source>
        <dbReference type="Pfam" id="PF01212"/>
    </source>
</evidence>
<keyword evidence="8" id="KW-1185">Reference proteome</keyword>
<evidence type="ECO:0000256" key="4">
    <source>
        <dbReference type="ARBA" id="ARBA00023239"/>
    </source>
</evidence>
<proteinExistence type="inferred from homology"/>
<dbReference type="InterPro" id="IPR015422">
    <property type="entry name" value="PyrdxlP-dep_Trfase_small"/>
</dbReference>
<feature type="domain" description="Aromatic amino acid beta-eliminating lyase/threonine aldolase" evidence="6">
    <location>
        <begin position="9"/>
        <end position="292"/>
    </location>
</feature>
<evidence type="ECO:0000256" key="3">
    <source>
        <dbReference type="ARBA" id="ARBA00022898"/>
    </source>
</evidence>
<dbReference type="GO" id="GO:0006545">
    <property type="term" value="P:glycine biosynthetic process"/>
    <property type="evidence" value="ECO:0007669"/>
    <property type="project" value="TreeGrafter"/>
</dbReference>
<dbReference type="Gene3D" id="3.90.1150.10">
    <property type="entry name" value="Aspartate Aminotransferase, domain 1"/>
    <property type="match status" value="1"/>
</dbReference>
<dbReference type="NCBIfam" id="NF041359">
    <property type="entry name" value="GntG_guanitoxin"/>
    <property type="match status" value="1"/>
</dbReference>
<dbReference type="FunFam" id="3.40.640.10:FF:000030">
    <property type="entry name" value="Low-specificity L-threonine aldolase"/>
    <property type="match status" value="1"/>
</dbReference>
<dbReference type="InterPro" id="IPR001597">
    <property type="entry name" value="ArAA_b-elim_lyase/Thr_aldolase"/>
</dbReference>
<dbReference type="PANTHER" id="PTHR48097">
    <property type="entry name" value="L-THREONINE ALDOLASE-RELATED"/>
    <property type="match status" value="1"/>
</dbReference>
<organism evidence="7 8">
    <name type="scientific">Auraticoccus monumenti</name>
    <dbReference type="NCBI Taxonomy" id="675864"/>
    <lineage>
        <taxon>Bacteria</taxon>
        <taxon>Bacillati</taxon>
        <taxon>Actinomycetota</taxon>
        <taxon>Actinomycetes</taxon>
        <taxon>Propionibacteriales</taxon>
        <taxon>Propionibacteriaceae</taxon>
        <taxon>Auraticoccus</taxon>
    </lineage>
</organism>
<dbReference type="InterPro" id="IPR015421">
    <property type="entry name" value="PyrdxlP-dep_Trfase_major"/>
</dbReference>
<evidence type="ECO:0000256" key="2">
    <source>
        <dbReference type="ARBA" id="ARBA00006966"/>
    </source>
</evidence>
<keyword evidence="4" id="KW-0456">Lyase</keyword>
<comment type="similarity">
    <text evidence="2">Belongs to the threonine aldolase family.</text>
</comment>
<dbReference type="AlphaFoldDB" id="A0A1G7DT98"/>
<dbReference type="EMBL" id="LT629688">
    <property type="protein sequence ID" value="SDE54145.1"/>
    <property type="molecule type" value="Genomic_DNA"/>
</dbReference>
<protein>
    <submittedName>
        <fullName evidence="7">L-threonine aldolase</fullName>
    </submittedName>
</protein>
<dbReference type="GO" id="GO:0008732">
    <property type="term" value="F:L-allo-threonine aldolase activity"/>
    <property type="evidence" value="ECO:0007669"/>
    <property type="project" value="TreeGrafter"/>
</dbReference>
<evidence type="ECO:0000256" key="1">
    <source>
        <dbReference type="ARBA" id="ARBA00001933"/>
    </source>
</evidence>
<sequence length="352" mass="37015">MPDQPDRTDLRSDTLTRPTEAMRQAMLAAPVGDDVYDEDPTVHELERRTAALLGHEAALYCATGSLSNLLGVRALVEPGQEVLCDVEAHVARAEMGAHAAVHGLTMRTWPSERGISSLERIEALLSPDAGPYLVSTGAIALENTHNFGGGTVQPLDHLREVTDRAAELGIGRHLDGARLWNAAVATGVPLETYGRLFDTVSVCFSKGMGAPVGSVLVGSADVVARARVWRKRLGGGWRQAGILAAACLHALDHHLPSLAADHEAARALAEEVADRAPAALDPGRVETNIVAVSSGTVPAREVVAAALERGVVLSAVGPRTVRAVTHRDVTLEQCRSAGVVLGEVLSRAARAA</sequence>
<dbReference type="SUPFAM" id="SSF53383">
    <property type="entry name" value="PLP-dependent transferases"/>
    <property type="match status" value="1"/>
</dbReference>
<accession>A0A1G7DT98</accession>
<evidence type="ECO:0000256" key="5">
    <source>
        <dbReference type="PIRSR" id="PIRSR017617-1"/>
    </source>
</evidence>
<dbReference type="RefSeq" id="WP_231946390.1">
    <property type="nucleotide sequence ID" value="NZ_LT629688.1"/>
</dbReference>
<dbReference type="Gene3D" id="3.40.640.10">
    <property type="entry name" value="Type I PLP-dependent aspartate aminotransferase-like (Major domain)"/>
    <property type="match status" value="1"/>
</dbReference>
<dbReference type="GO" id="GO:0006567">
    <property type="term" value="P:L-threonine catabolic process"/>
    <property type="evidence" value="ECO:0007669"/>
    <property type="project" value="TreeGrafter"/>
</dbReference>
<gene>
    <name evidence="7" type="ORF">SAMN04489747_3688</name>
</gene>
<comment type="cofactor">
    <cofactor evidence="1">
        <name>pyridoxal 5'-phosphate</name>
        <dbReference type="ChEBI" id="CHEBI:597326"/>
    </cofactor>
</comment>
<reference evidence="7 8" key="1">
    <citation type="submission" date="2016-10" db="EMBL/GenBank/DDBJ databases">
        <authorList>
            <person name="de Groot N.N."/>
        </authorList>
    </citation>
    <scope>NUCLEOTIDE SEQUENCE [LARGE SCALE GENOMIC DNA]</scope>
    <source>
        <strain evidence="7 8">MON 2.2</strain>
    </source>
</reference>
<dbReference type="PANTHER" id="PTHR48097:SF9">
    <property type="entry name" value="L-THREONINE ALDOLASE"/>
    <property type="match status" value="1"/>
</dbReference>
<evidence type="ECO:0000313" key="7">
    <source>
        <dbReference type="EMBL" id="SDE54145.1"/>
    </source>
</evidence>
<dbReference type="InterPro" id="IPR015424">
    <property type="entry name" value="PyrdxlP-dep_Trfase"/>
</dbReference>